<dbReference type="Pfam" id="PF05175">
    <property type="entry name" value="MTS"/>
    <property type="match status" value="1"/>
</dbReference>
<dbReference type="RefSeq" id="WP_200465625.1">
    <property type="nucleotide sequence ID" value="NZ_JAENRR010000033.1"/>
</dbReference>
<comment type="subcellular location">
    <subcellularLocation>
        <location evidence="6">Cytoplasm</location>
    </subcellularLocation>
</comment>
<dbReference type="InterPro" id="IPR007848">
    <property type="entry name" value="Small_mtfrase_dom"/>
</dbReference>
<evidence type="ECO:0000313" key="9">
    <source>
        <dbReference type="Proteomes" id="UP000605676"/>
    </source>
</evidence>
<dbReference type="EMBL" id="JAENRR010000033">
    <property type="protein sequence ID" value="MBK3518397.1"/>
    <property type="molecule type" value="Genomic_DNA"/>
</dbReference>
<evidence type="ECO:0000256" key="2">
    <source>
        <dbReference type="ARBA" id="ARBA00022603"/>
    </source>
</evidence>
<gene>
    <name evidence="8" type="ORF">JIV24_13720</name>
</gene>
<comment type="catalytic activity">
    <reaction evidence="6">
        <text>adenosine(37) in tRNA1(Val) + S-adenosyl-L-methionine = N(6)-methyladenosine(37) in tRNA1(Val) + S-adenosyl-L-homocysteine + H(+)</text>
        <dbReference type="Rhea" id="RHEA:43160"/>
        <dbReference type="Rhea" id="RHEA-COMP:10369"/>
        <dbReference type="Rhea" id="RHEA-COMP:10370"/>
        <dbReference type="ChEBI" id="CHEBI:15378"/>
        <dbReference type="ChEBI" id="CHEBI:57856"/>
        <dbReference type="ChEBI" id="CHEBI:59789"/>
        <dbReference type="ChEBI" id="CHEBI:74411"/>
        <dbReference type="ChEBI" id="CHEBI:74449"/>
        <dbReference type="EC" id="2.1.1.223"/>
    </reaction>
</comment>
<dbReference type="PANTHER" id="PTHR47739:SF1">
    <property type="entry name" value="TRNA1(VAL) (ADENINE(37)-N6)-METHYLTRANSFERASE"/>
    <property type="match status" value="1"/>
</dbReference>
<feature type="domain" description="Methyltransferase small" evidence="7">
    <location>
        <begin position="37"/>
        <end position="160"/>
    </location>
</feature>
<dbReference type="HAMAP" id="MF_01872">
    <property type="entry name" value="tRNA_methyltr_YfiC"/>
    <property type="match status" value="1"/>
</dbReference>
<comment type="function">
    <text evidence="6">Specifically methylates the adenine in position 37 of tRNA(1)(Val) (anticodon cmo5UAC).</text>
</comment>
<evidence type="ECO:0000256" key="5">
    <source>
        <dbReference type="ARBA" id="ARBA00022694"/>
    </source>
</evidence>
<keyword evidence="1 6" id="KW-0963">Cytoplasm</keyword>
<dbReference type="GO" id="GO:0032259">
    <property type="term" value="P:methylation"/>
    <property type="evidence" value="ECO:0007669"/>
    <property type="project" value="UniProtKB-KW"/>
</dbReference>
<dbReference type="PANTHER" id="PTHR47739">
    <property type="entry name" value="TRNA1(VAL) (ADENINE(37)-N6)-METHYLTRANSFERASE"/>
    <property type="match status" value="1"/>
</dbReference>
<evidence type="ECO:0000256" key="6">
    <source>
        <dbReference type="HAMAP-Rule" id="MF_01872"/>
    </source>
</evidence>
<keyword evidence="2 6" id="KW-0489">Methyltransferase</keyword>
<dbReference type="InterPro" id="IPR029063">
    <property type="entry name" value="SAM-dependent_MTases_sf"/>
</dbReference>
<evidence type="ECO:0000256" key="4">
    <source>
        <dbReference type="ARBA" id="ARBA00022691"/>
    </source>
</evidence>
<dbReference type="PRINTS" id="PR00507">
    <property type="entry name" value="N12N6MTFRASE"/>
</dbReference>
<keyword evidence="5 6" id="KW-0819">tRNA processing</keyword>
<evidence type="ECO:0000259" key="7">
    <source>
        <dbReference type="Pfam" id="PF05175"/>
    </source>
</evidence>
<comment type="similarity">
    <text evidence="6">Belongs to the methyltransferase superfamily. tRNA (adenine-N(6)-)-methyltransferase family.</text>
</comment>
<accession>A0ABS1HL48</accession>
<organism evidence="8 9">
    <name type="scientific">Carboxylicivirga marina</name>
    <dbReference type="NCBI Taxonomy" id="2800988"/>
    <lineage>
        <taxon>Bacteria</taxon>
        <taxon>Pseudomonadati</taxon>
        <taxon>Bacteroidota</taxon>
        <taxon>Bacteroidia</taxon>
        <taxon>Marinilabiliales</taxon>
        <taxon>Marinilabiliaceae</taxon>
        <taxon>Carboxylicivirga</taxon>
    </lineage>
</organism>
<dbReference type="Proteomes" id="UP000605676">
    <property type="component" value="Unassembled WGS sequence"/>
</dbReference>
<dbReference type="GO" id="GO:0008168">
    <property type="term" value="F:methyltransferase activity"/>
    <property type="evidence" value="ECO:0007669"/>
    <property type="project" value="UniProtKB-KW"/>
</dbReference>
<dbReference type="SUPFAM" id="SSF53335">
    <property type="entry name" value="S-adenosyl-L-methionine-dependent methyltransferases"/>
    <property type="match status" value="1"/>
</dbReference>
<dbReference type="InterPro" id="IPR022882">
    <property type="entry name" value="tRNA_adenine-N6_MeTrfase"/>
</dbReference>
<protein>
    <recommendedName>
        <fullName evidence="6">tRNA1(Val) (adenine(37)-N6)-methyltransferase</fullName>
        <ecNumber evidence="6">2.1.1.223</ecNumber>
    </recommendedName>
    <alternativeName>
        <fullName evidence="6">tRNA m6A37 methyltransferase</fullName>
    </alternativeName>
</protein>
<evidence type="ECO:0000256" key="3">
    <source>
        <dbReference type="ARBA" id="ARBA00022679"/>
    </source>
</evidence>
<name>A0ABS1HL48_9BACT</name>
<dbReference type="InterPro" id="IPR050210">
    <property type="entry name" value="tRNA_Adenine-N(6)_MTase"/>
</dbReference>
<dbReference type="CDD" id="cd02440">
    <property type="entry name" value="AdoMet_MTases"/>
    <property type="match status" value="1"/>
</dbReference>
<keyword evidence="3 6" id="KW-0808">Transferase</keyword>
<evidence type="ECO:0000256" key="1">
    <source>
        <dbReference type="ARBA" id="ARBA00022490"/>
    </source>
</evidence>
<comment type="caution">
    <text evidence="8">The sequence shown here is derived from an EMBL/GenBank/DDBJ whole genome shotgun (WGS) entry which is preliminary data.</text>
</comment>
<keyword evidence="4 6" id="KW-0949">S-adenosyl-L-methionine</keyword>
<keyword evidence="9" id="KW-1185">Reference proteome</keyword>
<dbReference type="Gene3D" id="3.40.50.150">
    <property type="entry name" value="Vaccinia Virus protein VP39"/>
    <property type="match status" value="1"/>
</dbReference>
<proteinExistence type="inferred from homology"/>
<evidence type="ECO:0000313" key="8">
    <source>
        <dbReference type="EMBL" id="MBK3518397.1"/>
    </source>
</evidence>
<reference evidence="8 9" key="1">
    <citation type="submission" date="2021-01" db="EMBL/GenBank/DDBJ databases">
        <title>Carboxyliciviraga sp.nov., isolated from coastal sediments.</title>
        <authorList>
            <person name="Lu D."/>
            <person name="Zhang T."/>
        </authorList>
    </citation>
    <scope>NUCLEOTIDE SEQUENCE [LARGE SCALE GENOMIC DNA]</scope>
    <source>
        <strain evidence="8 9">N1Y132</strain>
    </source>
</reference>
<sequence length="239" mass="27085">MANTYFQFKQFTVHQDKAAMKVGTDGVLLGAWAKIENCQTVLDVGTGTGLVALMIAQRNSKTAIHAIDVDNDAVQQANGNFRLSKWSDRLVAEHVSIQDYGRTNRRVLDHIVCNPPFFKNSFKSNDLARNVARHCDSLSYEELIKYSYNLLHETGRLSVVLPYDVMNEFVNIGQRTGFILSRQMLIKPTPSKTFGRVLIELSKKTDESCVYSEMIVEDKGRHGYSNEYIALTNEFYLAM</sequence>
<dbReference type="EC" id="2.1.1.223" evidence="6"/>